<evidence type="ECO:0000313" key="2">
    <source>
        <dbReference type="Proteomes" id="UP000494330"/>
    </source>
</evidence>
<sequence length="211" mass="22827">MNEDNVLKLDTVIRESLAPSLRADGFAGSGRTFRRVRNAWVQVVNIQGAREGGRFAINLGLQPLAIPDALGNAPEPKRLTESLCEFRRRLAERGADQWWSHAPAAESLRAAVSAAARVYVETGRPLLDRLATPDMPMNTVTPDDFAHGRYDFSGFAATMARMALALARLRQAQGQVAASVAFARLGLTHCGDGATGLRRDLEALIPPIPGQ</sequence>
<dbReference type="AlphaFoldDB" id="A0A6P2LCH7"/>
<reference evidence="1 2" key="1">
    <citation type="submission" date="2019-09" db="EMBL/GenBank/DDBJ databases">
        <authorList>
            <person name="Depoorter E."/>
        </authorList>
    </citation>
    <scope>NUCLEOTIDE SEQUENCE [LARGE SCALE GENOMIC DNA]</scope>
    <source>
        <strain evidence="1">LMG 30113</strain>
    </source>
</reference>
<evidence type="ECO:0000313" key="1">
    <source>
        <dbReference type="EMBL" id="VWB64862.1"/>
    </source>
</evidence>
<dbReference type="Pfam" id="PF14137">
    <property type="entry name" value="DUF4304"/>
    <property type="match status" value="1"/>
</dbReference>
<dbReference type="EMBL" id="CABVQD010000008">
    <property type="protein sequence ID" value="VWB64862.1"/>
    <property type="molecule type" value="Genomic_DNA"/>
</dbReference>
<keyword evidence="2" id="KW-1185">Reference proteome</keyword>
<dbReference type="Proteomes" id="UP000494330">
    <property type="component" value="Unassembled WGS sequence"/>
</dbReference>
<evidence type="ECO:0008006" key="3">
    <source>
        <dbReference type="Google" id="ProtNLM"/>
    </source>
</evidence>
<organism evidence="1 2">
    <name type="scientific">Burkholderia paludis</name>
    <dbReference type="NCBI Taxonomy" id="1506587"/>
    <lineage>
        <taxon>Bacteria</taxon>
        <taxon>Pseudomonadati</taxon>
        <taxon>Pseudomonadota</taxon>
        <taxon>Betaproteobacteria</taxon>
        <taxon>Burkholderiales</taxon>
        <taxon>Burkholderiaceae</taxon>
        <taxon>Burkholderia</taxon>
        <taxon>Burkholderia cepacia complex</taxon>
    </lineage>
</organism>
<gene>
    <name evidence="1" type="ORF">BPA30113_02893</name>
</gene>
<dbReference type="InterPro" id="IPR025412">
    <property type="entry name" value="DUF4304"/>
</dbReference>
<dbReference type="RefSeq" id="WP_034198813.1">
    <property type="nucleotide sequence ID" value="NZ_CABVQD010000008.1"/>
</dbReference>
<protein>
    <recommendedName>
        <fullName evidence="3">DUF4304 domain-containing protein</fullName>
    </recommendedName>
</protein>
<accession>A0A6P2LCH7</accession>
<name>A0A6P2LCH7_9BURK</name>
<proteinExistence type="predicted"/>